<comment type="caution">
    <text evidence="2">The sequence shown here is derived from an EMBL/GenBank/DDBJ whole genome shotgun (WGS) entry which is preliminary data.</text>
</comment>
<dbReference type="Gene3D" id="3.40.630.30">
    <property type="match status" value="1"/>
</dbReference>
<feature type="domain" description="N-acetyltransferase" evidence="1">
    <location>
        <begin position="8"/>
        <end position="154"/>
    </location>
</feature>
<dbReference type="InterPro" id="IPR000182">
    <property type="entry name" value="GNAT_dom"/>
</dbReference>
<dbReference type="EMBL" id="JAWMAJ010000031">
    <property type="protein sequence ID" value="MDV7216665.1"/>
    <property type="molecule type" value="Genomic_DNA"/>
</dbReference>
<organism evidence="2 3">
    <name type="scientific">Streptomyces prunicolor</name>
    <dbReference type="NCBI Taxonomy" id="67348"/>
    <lineage>
        <taxon>Bacteria</taxon>
        <taxon>Bacillati</taxon>
        <taxon>Actinomycetota</taxon>
        <taxon>Actinomycetes</taxon>
        <taxon>Kitasatosporales</taxon>
        <taxon>Streptomycetaceae</taxon>
        <taxon>Streptomyces</taxon>
    </lineage>
</organism>
<keyword evidence="2" id="KW-0808">Transferase</keyword>
<evidence type="ECO:0000313" key="3">
    <source>
        <dbReference type="Proteomes" id="UP001187346"/>
    </source>
</evidence>
<evidence type="ECO:0000313" key="2">
    <source>
        <dbReference type="EMBL" id="MDV7216665.1"/>
    </source>
</evidence>
<sequence length="180" mass="19790">MTIRMRTVHTADLTPADLRAARELLDAAFGGDLTDQDWEHGLGGVHALLADDTGRLLAHGSVVMRRVRYRGRWLRVGYVEGVAVRPDARRKGYGGFVMSELERIVDHAYDVGLLGASDDGARLYTVRGWRLWGGKISALGPDGIVHLPEEEDSTYVRPALAGPLDLGADLLFDWRDGDVL</sequence>
<dbReference type="InterPro" id="IPR016181">
    <property type="entry name" value="Acyl_CoA_acyltransferase"/>
</dbReference>
<dbReference type="RefSeq" id="WP_266862651.1">
    <property type="nucleotide sequence ID" value="NZ_JAPEMW010000001.1"/>
</dbReference>
<dbReference type="SUPFAM" id="SSF55729">
    <property type="entry name" value="Acyl-CoA N-acyltransferases (Nat)"/>
    <property type="match status" value="1"/>
</dbReference>
<gene>
    <name evidence="2" type="ORF">R5A26_11960</name>
</gene>
<dbReference type="Pfam" id="PF13527">
    <property type="entry name" value="Acetyltransf_9"/>
    <property type="match status" value="1"/>
</dbReference>
<protein>
    <submittedName>
        <fullName evidence="2">GNAT family N-acetyltransferase</fullName>
        <ecNumber evidence="2">2.3.1.-</ecNumber>
    </submittedName>
</protein>
<keyword evidence="3" id="KW-1185">Reference proteome</keyword>
<dbReference type="Proteomes" id="UP001187346">
    <property type="component" value="Unassembled WGS sequence"/>
</dbReference>
<accession>A0ABU4FBJ9</accession>
<name>A0ABU4FBJ9_9ACTN</name>
<keyword evidence="2" id="KW-0012">Acyltransferase</keyword>
<evidence type="ECO:0000259" key="1">
    <source>
        <dbReference type="PROSITE" id="PS51186"/>
    </source>
</evidence>
<proteinExistence type="predicted"/>
<reference evidence="2 3" key="1">
    <citation type="submission" date="2023-10" db="EMBL/GenBank/DDBJ databases">
        <title>Characterization of rhizosphere-enriched actinobacteria from wheat plants lab-grown on chernevaya soil.</title>
        <authorList>
            <person name="Tikhonova E.N."/>
            <person name="Konopkin A."/>
            <person name="Kravchenko I.K."/>
        </authorList>
    </citation>
    <scope>NUCLEOTIDE SEQUENCE [LARGE SCALE GENOMIC DNA]</scope>
    <source>
        <strain evidence="2 3">RR29</strain>
    </source>
</reference>
<dbReference type="CDD" id="cd04301">
    <property type="entry name" value="NAT_SF"/>
    <property type="match status" value="1"/>
</dbReference>
<dbReference type="EC" id="2.3.1.-" evidence="2"/>
<dbReference type="GO" id="GO:0016746">
    <property type="term" value="F:acyltransferase activity"/>
    <property type="evidence" value="ECO:0007669"/>
    <property type="project" value="UniProtKB-KW"/>
</dbReference>
<dbReference type="PROSITE" id="PS51186">
    <property type="entry name" value="GNAT"/>
    <property type="match status" value="1"/>
</dbReference>